<sequence length="69" mass="7601">MSLDLLTLTNLYAFVHVFYNTNKIPLHVNAATVASMVMLIAFHATENGTYEIHGVEGVNHELGEGFLIP</sequence>
<name>A0A9W6ZBS4_9STRA</name>
<dbReference type="Proteomes" id="UP001165122">
    <property type="component" value="Unassembled WGS sequence"/>
</dbReference>
<comment type="caution">
    <text evidence="1">The sequence shown here is derived from an EMBL/GenBank/DDBJ whole genome shotgun (WGS) entry which is preliminary data.</text>
</comment>
<organism evidence="1 2">
    <name type="scientific">Triparma laevis f. longispina</name>
    <dbReference type="NCBI Taxonomy" id="1714387"/>
    <lineage>
        <taxon>Eukaryota</taxon>
        <taxon>Sar</taxon>
        <taxon>Stramenopiles</taxon>
        <taxon>Ochrophyta</taxon>
        <taxon>Bolidophyceae</taxon>
        <taxon>Parmales</taxon>
        <taxon>Triparmaceae</taxon>
        <taxon>Triparma</taxon>
    </lineage>
</organism>
<dbReference type="AlphaFoldDB" id="A0A9W6ZBS4"/>
<keyword evidence="2" id="KW-1185">Reference proteome</keyword>
<accession>A0A9W6ZBS4</accession>
<proteinExistence type="predicted"/>
<gene>
    <name evidence="1" type="ORF">TrLO_g877</name>
</gene>
<evidence type="ECO:0000313" key="2">
    <source>
        <dbReference type="Proteomes" id="UP001165122"/>
    </source>
</evidence>
<reference evidence="2" key="1">
    <citation type="journal article" date="2023" name="Commun. Biol.">
        <title>Genome analysis of Parmales, the sister group of diatoms, reveals the evolutionary specialization of diatoms from phago-mixotrophs to photoautotrophs.</title>
        <authorList>
            <person name="Ban H."/>
            <person name="Sato S."/>
            <person name="Yoshikawa S."/>
            <person name="Yamada K."/>
            <person name="Nakamura Y."/>
            <person name="Ichinomiya M."/>
            <person name="Sato N."/>
            <person name="Blanc-Mathieu R."/>
            <person name="Endo H."/>
            <person name="Kuwata A."/>
            <person name="Ogata H."/>
        </authorList>
    </citation>
    <scope>NUCLEOTIDE SEQUENCE [LARGE SCALE GENOMIC DNA]</scope>
    <source>
        <strain evidence="2">NIES 3700</strain>
    </source>
</reference>
<evidence type="ECO:0000313" key="1">
    <source>
        <dbReference type="EMBL" id="GMH48218.1"/>
    </source>
</evidence>
<dbReference type="EMBL" id="BRXW01000364">
    <property type="protein sequence ID" value="GMH48218.1"/>
    <property type="molecule type" value="Genomic_DNA"/>
</dbReference>
<protein>
    <submittedName>
        <fullName evidence="1">Uncharacterized protein</fullName>
    </submittedName>
</protein>